<feature type="transmembrane region" description="Helical" evidence="4">
    <location>
        <begin position="201"/>
        <end position="218"/>
    </location>
</feature>
<evidence type="ECO:0000313" key="7">
    <source>
        <dbReference type="Proteomes" id="UP000005737"/>
    </source>
</evidence>
<dbReference type="Proteomes" id="UP000005737">
    <property type="component" value="Unassembled WGS sequence"/>
</dbReference>
<keyword evidence="4" id="KW-1133">Transmembrane helix</keyword>
<feature type="transmembrane region" description="Helical" evidence="4">
    <location>
        <begin position="28"/>
        <end position="52"/>
    </location>
</feature>
<keyword evidence="4" id="KW-0812">Transmembrane</keyword>
<evidence type="ECO:0000256" key="3">
    <source>
        <dbReference type="ARBA" id="ARBA00023163"/>
    </source>
</evidence>
<dbReference type="InterPro" id="IPR018060">
    <property type="entry name" value="HTH_AraC"/>
</dbReference>
<keyword evidence="2" id="KW-0238">DNA-binding</keyword>
<keyword evidence="7" id="KW-1185">Reference proteome</keyword>
<dbReference type="RefSeq" id="WP_002773874.1">
    <property type="nucleotide sequence ID" value="NZ_JH597773.1"/>
</dbReference>
<evidence type="ECO:0000259" key="5">
    <source>
        <dbReference type="PROSITE" id="PS01124"/>
    </source>
</evidence>
<dbReference type="PANTHER" id="PTHR43280:SF29">
    <property type="entry name" value="ARAC-FAMILY TRANSCRIPTIONAL REGULATOR"/>
    <property type="match status" value="1"/>
</dbReference>
<protein>
    <submittedName>
        <fullName evidence="6">Transcriptional regulator, AraC family</fullName>
    </submittedName>
</protein>
<feature type="transmembrane region" description="Helical" evidence="4">
    <location>
        <begin position="173"/>
        <end position="194"/>
    </location>
</feature>
<dbReference type="GO" id="GO:0043565">
    <property type="term" value="F:sequence-specific DNA binding"/>
    <property type="evidence" value="ECO:0007669"/>
    <property type="project" value="InterPro"/>
</dbReference>
<feature type="transmembrane region" description="Helical" evidence="4">
    <location>
        <begin position="64"/>
        <end position="81"/>
    </location>
</feature>
<dbReference type="EMBL" id="JH597773">
    <property type="protein sequence ID" value="EHQ07752.1"/>
    <property type="molecule type" value="Genomic_DNA"/>
</dbReference>
<accession>H2CEY8</accession>
<dbReference type="PROSITE" id="PS00041">
    <property type="entry name" value="HTH_ARAC_FAMILY_1"/>
    <property type="match status" value="1"/>
</dbReference>
<feature type="domain" description="HTH araC/xylS-type" evidence="5">
    <location>
        <begin position="252"/>
        <end position="354"/>
    </location>
</feature>
<keyword evidence="3" id="KW-0804">Transcription</keyword>
<gene>
    <name evidence="6" type="ORF">Lepil_3089</name>
</gene>
<evidence type="ECO:0000256" key="1">
    <source>
        <dbReference type="ARBA" id="ARBA00023015"/>
    </source>
</evidence>
<feature type="transmembrane region" description="Helical" evidence="4">
    <location>
        <begin position="93"/>
        <end position="110"/>
    </location>
</feature>
<sequence length="356" mass="40131">MILLIASSLALILGFSELLVRERSAKTYIYSGIQISFAVILLQGHFLFYGGLEERLWLFRLEMPFTWALGPLVLVYCKMALENRRRPTPSDVVYAVPVLLAVVALIPLYLQSPDEKIAVIQSVRTLRLEGADVGVLIFLLGASYSAACALYAVGLVLKSSPREKWLTDSALRLILLIGCSTVFLGVLTVLSVLLRSIQLTEIVLFIVAFFVILMHGLSRRNPHFFFDLVLAARAEKYRYSVLKNLDLDHIEASLRRLMEDEHLYKEEDLDMPSVASRLGLRPQQLSEFFNGYLGISFHAFLNRYRIADAKRMLLDHPDQTVLSIAYESGFNSKSSFNSAFLKETGKTPTQFRQGSP</sequence>
<dbReference type="AlphaFoldDB" id="H2CEY8"/>
<dbReference type="HOGENOM" id="CLU_041408_4_2_12"/>
<dbReference type="STRING" id="183.GCA_002009735_03101"/>
<reference evidence="6 7" key="1">
    <citation type="submission" date="2011-10" db="EMBL/GenBank/DDBJ databases">
        <title>The Improved High-Quality Draft genome of Leptonema illini DSM 21528.</title>
        <authorList>
            <consortium name="US DOE Joint Genome Institute (JGI-PGF)"/>
            <person name="Lucas S."/>
            <person name="Copeland A."/>
            <person name="Lapidus A."/>
            <person name="Glavina del Rio T."/>
            <person name="Dalin E."/>
            <person name="Tice H."/>
            <person name="Bruce D."/>
            <person name="Goodwin L."/>
            <person name="Pitluck S."/>
            <person name="Peters L."/>
            <person name="Mikhailova N."/>
            <person name="Held B."/>
            <person name="Kyrpides N."/>
            <person name="Mavromatis K."/>
            <person name="Ivanova N."/>
            <person name="Markowitz V."/>
            <person name="Cheng J.-F."/>
            <person name="Hugenholtz P."/>
            <person name="Woyke T."/>
            <person name="Wu D."/>
            <person name="Gronow S."/>
            <person name="Wellnitz S."/>
            <person name="Brambilla E.-M."/>
            <person name="Klenk H.-P."/>
            <person name="Eisen J.A."/>
        </authorList>
    </citation>
    <scope>NUCLEOTIDE SEQUENCE [LARGE SCALE GENOMIC DNA]</scope>
    <source>
        <strain evidence="6 7">DSM 21528</strain>
    </source>
</reference>
<dbReference type="PANTHER" id="PTHR43280">
    <property type="entry name" value="ARAC-FAMILY TRANSCRIPTIONAL REGULATOR"/>
    <property type="match status" value="1"/>
</dbReference>
<dbReference type="InterPro" id="IPR018062">
    <property type="entry name" value="HTH_AraC-typ_CS"/>
</dbReference>
<keyword evidence="4" id="KW-0472">Membrane</keyword>
<organism evidence="6 7">
    <name type="scientific">Leptonema illini DSM 21528</name>
    <dbReference type="NCBI Taxonomy" id="929563"/>
    <lineage>
        <taxon>Bacteria</taxon>
        <taxon>Pseudomonadati</taxon>
        <taxon>Spirochaetota</taxon>
        <taxon>Spirochaetia</taxon>
        <taxon>Leptospirales</taxon>
        <taxon>Leptospiraceae</taxon>
        <taxon>Leptonema</taxon>
    </lineage>
</organism>
<dbReference type="GO" id="GO:0003700">
    <property type="term" value="F:DNA-binding transcription factor activity"/>
    <property type="evidence" value="ECO:0007669"/>
    <property type="project" value="InterPro"/>
</dbReference>
<keyword evidence="1" id="KW-0805">Transcription regulation</keyword>
<name>H2CEY8_9LEPT</name>
<evidence type="ECO:0000313" key="6">
    <source>
        <dbReference type="EMBL" id="EHQ07752.1"/>
    </source>
</evidence>
<dbReference type="InterPro" id="IPR009057">
    <property type="entry name" value="Homeodomain-like_sf"/>
</dbReference>
<evidence type="ECO:0000256" key="4">
    <source>
        <dbReference type="SAM" id="Phobius"/>
    </source>
</evidence>
<evidence type="ECO:0000256" key="2">
    <source>
        <dbReference type="ARBA" id="ARBA00023125"/>
    </source>
</evidence>
<dbReference type="SMART" id="SM00342">
    <property type="entry name" value="HTH_ARAC"/>
    <property type="match status" value="1"/>
</dbReference>
<dbReference type="SUPFAM" id="SSF46689">
    <property type="entry name" value="Homeodomain-like"/>
    <property type="match status" value="1"/>
</dbReference>
<feature type="transmembrane region" description="Helical" evidence="4">
    <location>
        <begin position="131"/>
        <end position="153"/>
    </location>
</feature>
<dbReference type="Gene3D" id="1.10.10.60">
    <property type="entry name" value="Homeodomain-like"/>
    <property type="match status" value="2"/>
</dbReference>
<dbReference type="PROSITE" id="PS01124">
    <property type="entry name" value="HTH_ARAC_FAMILY_2"/>
    <property type="match status" value="1"/>
</dbReference>
<proteinExistence type="predicted"/>
<dbReference type="Pfam" id="PF12833">
    <property type="entry name" value="HTH_18"/>
    <property type="match status" value="1"/>
</dbReference>